<organism evidence="3 4">
    <name type="scientific">Lacihabitans soyangensis</name>
    <dbReference type="NCBI Taxonomy" id="869394"/>
    <lineage>
        <taxon>Bacteria</taxon>
        <taxon>Pseudomonadati</taxon>
        <taxon>Bacteroidota</taxon>
        <taxon>Cytophagia</taxon>
        <taxon>Cytophagales</taxon>
        <taxon>Leadbetterellaceae</taxon>
        <taxon>Lacihabitans</taxon>
    </lineage>
</organism>
<gene>
    <name evidence="3" type="ORF">EGI31_03275</name>
</gene>
<dbReference type="NCBIfam" id="NF045639">
    <property type="entry name" value="GCX_COOH"/>
    <property type="match status" value="1"/>
</dbReference>
<reference evidence="3 4" key="1">
    <citation type="submission" date="2018-11" db="EMBL/GenBank/DDBJ databases">
        <title>Novel bacteria species description.</title>
        <authorList>
            <person name="Han J.-H."/>
        </authorList>
    </citation>
    <scope>NUCLEOTIDE SEQUENCE [LARGE SCALE GENOMIC DNA]</scope>
    <source>
        <strain evidence="3 4">KCTC23259</strain>
    </source>
</reference>
<dbReference type="InterPro" id="IPR055015">
    <property type="entry name" value="GCX_COOH"/>
</dbReference>
<accession>A0AAE3KR79</accession>
<keyword evidence="1" id="KW-0732">Signal</keyword>
<evidence type="ECO:0000256" key="1">
    <source>
        <dbReference type="SAM" id="SignalP"/>
    </source>
</evidence>
<feature type="chain" id="PRO_5042071826" evidence="1">
    <location>
        <begin position="22"/>
        <end position="794"/>
    </location>
</feature>
<dbReference type="Pfam" id="PF13448">
    <property type="entry name" value="DUF4114"/>
    <property type="match status" value="1"/>
</dbReference>
<proteinExistence type="predicted"/>
<sequence length="794" mass="89132">MKKKILLFILIFISFRSFSQAYNYMGTYNNQGVPNYLVTPRDVISTSFLNTVNTSLPERYPVPSYNPHYIQNGAQTNIEINGSDSADVWVTFVLEGAGYMNTLGFYTYDLSNPPTTVPNANQINIIFPNVSGLNSGGGLIAGDKVKLGRFAPNTGIGWVLLANAWNPSTRLVGNGLWKLYSNYILNPEANVNLRYHNVLLNEPITNRIILGFEDIRRDNSSCDNDFNDAIFYITATPNTAINLGNINTTTEPGAKISTGNIGGLESNGSLAQQIAKRNVNKELINPKINFDEPKKLTKYNYQIQTSALQEFIPSFGLDSSTSYISTPTDLIQLTNAVDVLSTDYFLASERRAVCLSTKTLTSVYVHTKAICDRVAGASLENTRDININGIYPATLITLKKEEEITEFALSFSFQKLSNNRYRYNSHWNVSDFPSNSEYINFQVWGVKPTEVFYLAEKIIENFQISNTIDTIYLFTPPPSILLKSGYYNQGKINLNIRNNPKTSGLINIWGTYRQSENSPSIVFNDTISLTNALDQTFILNKNGIFDAGFNIQKIGEPKVDAFYLADGAWVENFESNNIRNNTLTVNPHTKINEGNIEKYWIERGIVATGEVKNYFSMHRPLKIGLKPVNLTEFQYLQFTGSGINWLEIVISKESVSQWLEQSRIIVQLDSTTKRFYINMDDFRGSDNQPINRNDINAITFSVISNNVDYIPFDVKLNNIAFTKSGNCDSNQTIAGNSYSKERYESSSTLKVENQNKINARTIYTAANSIEFKTGFIAEPGTVLKAEIRGCQNNN</sequence>
<dbReference type="EMBL" id="RJUF01000004">
    <property type="protein sequence ID" value="MCP9761962.1"/>
    <property type="molecule type" value="Genomic_DNA"/>
</dbReference>
<feature type="signal peptide" evidence="1">
    <location>
        <begin position="1"/>
        <end position="21"/>
    </location>
</feature>
<evidence type="ECO:0000313" key="3">
    <source>
        <dbReference type="EMBL" id="MCP9761962.1"/>
    </source>
</evidence>
<dbReference type="Proteomes" id="UP001204144">
    <property type="component" value="Unassembled WGS sequence"/>
</dbReference>
<dbReference type="InterPro" id="IPR025193">
    <property type="entry name" value="DUF4114"/>
</dbReference>
<evidence type="ECO:0000313" key="4">
    <source>
        <dbReference type="Proteomes" id="UP001204144"/>
    </source>
</evidence>
<name>A0AAE3KR79_9BACT</name>
<keyword evidence="4" id="KW-1185">Reference proteome</keyword>
<protein>
    <submittedName>
        <fullName evidence="3">DUF4114 domain-containing protein</fullName>
    </submittedName>
</protein>
<dbReference type="RefSeq" id="WP_255035712.1">
    <property type="nucleotide sequence ID" value="NZ_RJUF01000004.1"/>
</dbReference>
<comment type="caution">
    <text evidence="3">The sequence shown here is derived from an EMBL/GenBank/DDBJ whole genome shotgun (WGS) entry which is preliminary data.</text>
</comment>
<dbReference type="AlphaFoldDB" id="A0AAE3KR79"/>
<feature type="domain" description="DUF4114" evidence="2">
    <location>
        <begin position="150"/>
        <end position="235"/>
    </location>
</feature>
<evidence type="ECO:0000259" key="2">
    <source>
        <dbReference type="Pfam" id="PF13448"/>
    </source>
</evidence>